<evidence type="ECO:0000259" key="1">
    <source>
        <dbReference type="PROSITE" id="PS50035"/>
    </source>
</evidence>
<protein>
    <submittedName>
        <fullName evidence="2">Phospholipase</fullName>
    </submittedName>
</protein>
<dbReference type="Pfam" id="PF13091">
    <property type="entry name" value="PLDc_2"/>
    <property type="match status" value="2"/>
</dbReference>
<dbReference type="PROSITE" id="PS51257">
    <property type="entry name" value="PROKAR_LIPOPROTEIN"/>
    <property type="match status" value="1"/>
</dbReference>
<dbReference type="EMBL" id="PYMB01000002">
    <property type="protein sequence ID" value="PSW14618.1"/>
    <property type="molecule type" value="Genomic_DNA"/>
</dbReference>
<evidence type="ECO:0000313" key="3">
    <source>
        <dbReference type="Proteomes" id="UP000241346"/>
    </source>
</evidence>
<dbReference type="PROSITE" id="PS50035">
    <property type="entry name" value="PLD"/>
    <property type="match status" value="2"/>
</dbReference>
<accession>A0A2T3NHW6</accession>
<dbReference type="Gene3D" id="3.30.870.10">
    <property type="entry name" value="Endonuclease Chain A"/>
    <property type="match status" value="2"/>
</dbReference>
<proteinExistence type="predicted"/>
<dbReference type="PANTHER" id="PTHR21248:SF12">
    <property type="entry name" value="CARDIOLIPIN SYNTHASE C"/>
    <property type="match status" value="1"/>
</dbReference>
<name>A0A2T3NHW6_9GAMM</name>
<feature type="domain" description="PLD phosphodiesterase" evidence="1">
    <location>
        <begin position="392"/>
        <end position="419"/>
    </location>
</feature>
<dbReference type="SMART" id="SM00155">
    <property type="entry name" value="PLDc"/>
    <property type="match status" value="2"/>
</dbReference>
<reference evidence="2 3" key="1">
    <citation type="submission" date="2018-03" db="EMBL/GenBank/DDBJ databases">
        <title>Whole genome sequencing of Histamine producing bacteria.</title>
        <authorList>
            <person name="Butler K."/>
        </authorList>
    </citation>
    <scope>NUCLEOTIDE SEQUENCE [LARGE SCALE GENOMIC DNA]</scope>
    <source>
        <strain evidence="2 3">DSM 19138</strain>
    </source>
</reference>
<sequence>MILITRYQKMAAHCLPKFSRQILLVLFSTLIMGCSNKPEQWLEKTSLALPKSYSGQVYLIPDAPSALAHRIQAVREAEDYIEAEYFSWTADVSGLTLWHELLIAAERGVEVRIIVDDLLFFDDKWLVDIDTHPNLSIKIFNPFNARKLGWLTRAADFEMHRDRLNHRLHEKYFNVDGKTMILGGRNIGDDYFGYSPQANFFDLDVIVKGPVIQDYERNFNTLWQGELTVPVNEVIAYNPDKHSGSFDKVYDKVMAENQPLQESIIRKVSLLPKPEYIKASVTPMFDSASKRTDSQSYLRKRIEHFANVNQWPAEELFLSTPYMIKSDEHEELFTALAERNVEVTVLTNSVASNDSPFASAYYQTYRSALMEKGINIYEYDSHALHYSNFYNANAYYHNKAFIADNTISFIGSSNFDPRSDMTNLELGLLIESQAFATELKAYLLDSHTDKFWQVEQAEGEGYVWSKQDEVSHNEPRMKSEKRLINGFYRMLKIQNEL</sequence>
<dbReference type="GO" id="GO:0030572">
    <property type="term" value="F:phosphatidyltransferase activity"/>
    <property type="evidence" value="ECO:0007669"/>
    <property type="project" value="UniProtKB-ARBA"/>
</dbReference>
<comment type="caution">
    <text evidence="2">The sequence shown here is derived from an EMBL/GenBank/DDBJ whole genome shotgun (WGS) entry which is preliminary data.</text>
</comment>
<dbReference type="AlphaFoldDB" id="A0A2T3NHW6"/>
<dbReference type="CDD" id="cd09113">
    <property type="entry name" value="PLDc_ymdC_like_2"/>
    <property type="match status" value="1"/>
</dbReference>
<dbReference type="PANTHER" id="PTHR21248">
    <property type="entry name" value="CARDIOLIPIN SYNTHASE"/>
    <property type="match status" value="1"/>
</dbReference>
<dbReference type="InterPro" id="IPR025202">
    <property type="entry name" value="PLD-like_dom"/>
</dbReference>
<feature type="domain" description="PLD phosphodiesterase" evidence="1">
    <location>
        <begin position="164"/>
        <end position="191"/>
    </location>
</feature>
<dbReference type="CDD" id="cd09111">
    <property type="entry name" value="PLDc_ymdC_like_1"/>
    <property type="match status" value="1"/>
</dbReference>
<dbReference type="GO" id="GO:0032049">
    <property type="term" value="P:cardiolipin biosynthetic process"/>
    <property type="evidence" value="ECO:0007669"/>
    <property type="project" value="UniProtKB-ARBA"/>
</dbReference>
<dbReference type="Proteomes" id="UP000241346">
    <property type="component" value="Unassembled WGS sequence"/>
</dbReference>
<dbReference type="InterPro" id="IPR001736">
    <property type="entry name" value="PLipase_D/transphosphatidylase"/>
</dbReference>
<gene>
    <name evidence="2" type="ORF">C9J01_09365</name>
</gene>
<organism evidence="2 3">
    <name type="scientific">Photobacterium rosenbergii</name>
    <dbReference type="NCBI Taxonomy" id="294936"/>
    <lineage>
        <taxon>Bacteria</taxon>
        <taxon>Pseudomonadati</taxon>
        <taxon>Pseudomonadota</taxon>
        <taxon>Gammaproteobacteria</taxon>
        <taxon>Vibrionales</taxon>
        <taxon>Vibrionaceae</taxon>
        <taxon>Photobacterium</taxon>
    </lineage>
</organism>
<dbReference type="SUPFAM" id="SSF56024">
    <property type="entry name" value="Phospholipase D/nuclease"/>
    <property type="match status" value="2"/>
</dbReference>
<evidence type="ECO:0000313" key="2">
    <source>
        <dbReference type="EMBL" id="PSW14618.1"/>
    </source>
</evidence>